<name>A0ABQ9GRE2_9NEOP</name>
<proteinExistence type="predicted"/>
<keyword evidence="2" id="KW-1185">Reference proteome</keyword>
<sequence>MELLTTAEGVGWSGFPPVALEGFECPAGGWGVGGGLTRKRYGRAVMGHVVRENKHACKGEVSSPPTKAIRVQYPAGSLRIFACGNRAGRHRWSAGFLGDVLFPPALLFQRCSILASITLIATQELDVTSQLSSLTQIRRGASPFPGGGETIFPLQSGGHCARPMREVSTEQRRNERAEETVAQASLLLVVRYGASCTGKRNWEGIGHGLCYGPIPVFVWSDFGKPWKTLIRMARPRIEPGSSVERVHPPYDLPWLMVGRGNTMHRALCPPISARCLVSCARILIQGHVPPHISRPPRPHSFHPPETLRVTREISLDYFGAWGRPPVARSVDASPVCDVGGSGLESRARHGCQSTPDQDKTFSFGIRSSALVERSRAMHWARKMLSHAGNCRQLPRALLMLASPDPAKPRLFQSRRYMSRSYSVGVDQPAKVVTSPVSVMSPHVSV</sequence>
<reference evidence="1 2" key="1">
    <citation type="submission" date="2023-02" db="EMBL/GenBank/DDBJ databases">
        <title>LHISI_Scaffold_Assembly.</title>
        <authorList>
            <person name="Stuart O.P."/>
            <person name="Cleave R."/>
            <person name="Magrath M.J.L."/>
            <person name="Mikheyev A.S."/>
        </authorList>
    </citation>
    <scope>NUCLEOTIDE SEQUENCE [LARGE SCALE GENOMIC DNA]</scope>
    <source>
        <strain evidence="1">Daus_M_001</strain>
        <tissue evidence="1">Leg muscle</tissue>
    </source>
</reference>
<accession>A0ABQ9GRE2</accession>
<gene>
    <name evidence="1" type="ORF">PR048_025461</name>
</gene>
<evidence type="ECO:0000313" key="2">
    <source>
        <dbReference type="Proteomes" id="UP001159363"/>
    </source>
</evidence>
<organism evidence="1 2">
    <name type="scientific">Dryococelus australis</name>
    <dbReference type="NCBI Taxonomy" id="614101"/>
    <lineage>
        <taxon>Eukaryota</taxon>
        <taxon>Metazoa</taxon>
        <taxon>Ecdysozoa</taxon>
        <taxon>Arthropoda</taxon>
        <taxon>Hexapoda</taxon>
        <taxon>Insecta</taxon>
        <taxon>Pterygota</taxon>
        <taxon>Neoptera</taxon>
        <taxon>Polyneoptera</taxon>
        <taxon>Phasmatodea</taxon>
        <taxon>Verophasmatodea</taxon>
        <taxon>Anareolatae</taxon>
        <taxon>Phasmatidae</taxon>
        <taxon>Eurycanthinae</taxon>
        <taxon>Dryococelus</taxon>
    </lineage>
</organism>
<comment type="caution">
    <text evidence="1">The sequence shown here is derived from an EMBL/GenBank/DDBJ whole genome shotgun (WGS) entry which is preliminary data.</text>
</comment>
<dbReference type="Proteomes" id="UP001159363">
    <property type="component" value="Chromosome 9"/>
</dbReference>
<protein>
    <submittedName>
        <fullName evidence="1">Uncharacterized protein</fullName>
    </submittedName>
</protein>
<evidence type="ECO:0000313" key="1">
    <source>
        <dbReference type="EMBL" id="KAJ8874595.1"/>
    </source>
</evidence>
<dbReference type="EMBL" id="JARBHB010000010">
    <property type="protein sequence ID" value="KAJ8874595.1"/>
    <property type="molecule type" value="Genomic_DNA"/>
</dbReference>